<proteinExistence type="predicted"/>
<dbReference type="EMBL" id="DF967972">
    <property type="protein sequence ID" value="GAP12531.1"/>
    <property type="molecule type" value="Genomic_DNA"/>
</dbReference>
<dbReference type="NCBIfam" id="TIGR00277">
    <property type="entry name" value="HDIG"/>
    <property type="match status" value="1"/>
</dbReference>
<dbReference type="STRING" id="360412.LARV_00267"/>
<keyword evidence="3" id="KW-1185">Reference proteome</keyword>
<dbReference type="InterPro" id="IPR003607">
    <property type="entry name" value="HD/PDEase_dom"/>
</dbReference>
<protein>
    <submittedName>
        <fullName evidence="2">Protein containg uncharacterized domain HDIG</fullName>
    </submittedName>
</protein>
<dbReference type="InterPro" id="IPR006675">
    <property type="entry name" value="HDIG_dom"/>
</dbReference>
<evidence type="ECO:0000313" key="3">
    <source>
        <dbReference type="Proteomes" id="UP000055060"/>
    </source>
</evidence>
<dbReference type="Gene3D" id="1.10.3210.50">
    <property type="match status" value="1"/>
</dbReference>
<dbReference type="SMART" id="SM00471">
    <property type="entry name" value="HDc"/>
    <property type="match status" value="1"/>
</dbReference>
<dbReference type="InterPro" id="IPR006674">
    <property type="entry name" value="HD_domain"/>
</dbReference>
<dbReference type="PANTHER" id="PTHR33594:SF1">
    <property type="entry name" value="HD_PDEASE DOMAIN-CONTAINING PROTEIN"/>
    <property type="match status" value="1"/>
</dbReference>
<gene>
    <name evidence="2" type="ORF">LARV_00267</name>
</gene>
<dbReference type="RefSeq" id="WP_075071945.1">
    <property type="nucleotide sequence ID" value="NZ_DF967972.1"/>
</dbReference>
<accession>A0A0S7BDJ4</accession>
<dbReference type="CDD" id="cd00077">
    <property type="entry name" value="HDc"/>
    <property type="match status" value="1"/>
</dbReference>
<dbReference type="Pfam" id="PF01966">
    <property type="entry name" value="HD"/>
    <property type="match status" value="1"/>
</dbReference>
<dbReference type="SUPFAM" id="SSF109604">
    <property type="entry name" value="HD-domain/PDEase-like"/>
    <property type="match status" value="1"/>
</dbReference>
<reference evidence="2" key="1">
    <citation type="submission" date="2015-07" db="EMBL/GenBank/DDBJ databases">
        <title>Draft Genome Sequences of Anaerolinea thermolimosa IMO-1, Bellilinea caldifistulae GOMI-1, Leptolinea tardivitalis YMTK-2, Levilinea saccharolytica KIBI-1,Longilinea arvoryzae KOME-1, Previously Described as Members of the Anaerolineaceae (Chloroflexi).</title>
        <authorList>
            <person name="Sekiguchi Y."/>
            <person name="Ohashi A."/>
            <person name="Matsuura N."/>
            <person name="Tourlousse M.D."/>
        </authorList>
    </citation>
    <scope>NUCLEOTIDE SEQUENCE [LARGE SCALE GENOMIC DNA]</scope>
    <source>
        <strain evidence="2">KOME-1</strain>
    </source>
</reference>
<evidence type="ECO:0000313" key="2">
    <source>
        <dbReference type="EMBL" id="GAP12531.1"/>
    </source>
</evidence>
<dbReference type="PROSITE" id="PS51831">
    <property type="entry name" value="HD"/>
    <property type="match status" value="1"/>
</dbReference>
<dbReference type="OrthoDB" id="9797344at2"/>
<name>A0A0S7BDJ4_9CHLR</name>
<feature type="domain" description="HD" evidence="1">
    <location>
        <begin position="19"/>
        <end position="123"/>
    </location>
</feature>
<dbReference type="Proteomes" id="UP000055060">
    <property type="component" value="Unassembled WGS sequence"/>
</dbReference>
<dbReference type="AlphaFoldDB" id="A0A0S7BDJ4"/>
<evidence type="ECO:0000259" key="1">
    <source>
        <dbReference type="PROSITE" id="PS51831"/>
    </source>
</evidence>
<sequence length="217" mass="24164">MPTIEQAQALYPQNDAVHGFDHVLRVYHLAEKLAEAEGADLEIVRAAALLHDVQGSQPTSGGRGNHHEASADEAARILTAEGWNAESITRVQECILAHRYRSSQRPRSLEAQVLFDADKLDVLGAIGVARTIAYAIQAGQPVYATPSQRFLERGEKEPGEPHSAYHEYLFKLRHVRDRLNTRAAKALAEKRHADLVRYFEALADENELRDWPDGRGG</sequence>
<dbReference type="PANTHER" id="PTHR33594">
    <property type="entry name" value="SUPERFAMILY HYDROLASE, PUTATIVE (AFU_ORTHOLOGUE AFUA_1G03035)-RELATED"/>
    <property type="match status" value="1"/>
</dbReference>
<organism evidence="2">
    <name type="scientific">Longilinea arvoryzae</name>
    <dbReference type="NCBI Taxonomy" id="360412"/>
    <lineage>
        <taxon>Bacteria</taxon>
        <taxon>Bacillati</taxon>
        <taxon>Chloroflexota</taxon>
        <taxon>Anaerolineae</taxon>
        <taxon>Anaerolineales</taxon>
        <taxon>Anaerolineaceae</taxon>
        <taxon>Longilinea</taxon>
    </lineage>
</organism>